<name>A0A1Y4N886_9FIRM</name>
<dbReference type="NCBIfam" id="TIGR04474">
    <property type="entry name" value="tcm_partner"/>
    <property type="match status" value="1"/>
</dbReference>
<comment type="caution">
    <text evidence="1">The sequence shown here is derived from an EMBL/GenBank/DDBJ whole genome shotgun (WGS) entry which is preliminary data.</text>
</comment>
<reference evidence="2" key="1">
    <citation type="submission" date="2017-04" db="EMBL/GenBank/DDBJ databases">
        <title>Function of individual gut microbiota members based on whole genome sequencing of pure cultures obtained from chicken caecum.</title>
        <authorList>
            <person name="Medvecky M."/>
            <person name="Cejkova D."/>
            <person name="Polansky O."/>
            <person name="Karasova D."/>
            <person name="Kubasova T."/>
            <person name="Cizek A."/>
            <person name="Rychlik I."/>
        </authorList>
    </citation>
    <scope>NUCLEOTIDE SEQUENCE [LARGE SCALE GENOMIC DNA]</scope>
    <source>
        <strain evidence="2">An175</strain>
    </source>
</reference>
<sequence length="368" mass="42351">MSSSDEIIGHANPHTVKKFDLIEKYVEAWAHILLLNQYCTGLVFIDCMSNSGEYVDDDGKQVFGTPVRVAKYLRQIAGQYFGKQIDLYFSDLSAAKTAHLESLMPGETRNFRYHITTEDGNELAKRIGNSMINGRHYLLVYDPFQATIDWNALFPYINNWCEIIINHMVSDSMRAVKMVKKDAARNKYEQTYLTELENLIPYGSDKTAYEKRIEEIIKALRRKTSRQYYIAAFPFFNEKNAIVYDLIHCTSNLKGFQLYKKCAWQTFGGKSSTKNTHGLENQLMLDFESKGVVKTHTDEFCFYIKDIAEYLQKSFNGQSDVPMSDVWALLDNHPIFPSDGFRSQIKNELKQNHGASVSRSTISFVDRS</sequence>
<dbReference type="AlphaFoldDB" id="A0A1Y4N886"/>
<evidence type="ECO:0000313" key="1">
    <source>
        <dbReference type="EMBL" id="OUP71401.1"/>
    </source>
</evidence>
<dbReference type="InterPro" id="IPR031009">
    <property type="entry name" value="Tcm_partner"/>
</dbReference>
<dbReference type="EMBL" id="NFKP01000001">
    <property type="protein sequence ID" value="OUP71401.1"/>
    <property type="molecule type" value="Genomic_DNA"/>
</dbReference>
<dbReference type="RefSeq" id="WP_087298938.1">
    <property type="nucleotide sequence ID" value="NZ_NFKP01000001.1"/>
</dbReference>
<accession>A0A1Y4N886</accession>
<proteinExistence type="predicted"/>
<protein>
    <recommendedName>
        <fullName evidence="3">Three-Cys-motif partner protein TcmP</fullName>
    </recommendedName>
</protein>
<evidence type="ECO:0000313" key="2">
    <source>
        <dbReference type="Proteomes" id="UP000196386"/>
    </source>
</evidence>
<dbReference type="Proteomes" id="UP000196386">
    <property type="component" value="Unassembled WGS sequence"/>
</dbReference>
<organism evidence="1 2">
    <name type="scientific">Anaerotruncus colihominis</name>
    <dbReference type="NCBI Taxonomy" id="169435"/>
    <lineage>
        <taxon>Bacteria</taxon>
        <taxon>Bacillati</taxon>
        <taxon>Bacillota</taxon>
        <taxon>Clostridia</taxon>
        <taxon>Eubacteriales</taxon>
        <taxon>Oscillospiraceae</taxon>
        <taxon>Anaerotruncus</taxon>
    </lineage>
</organism>
<gene>
    <name evidence="1" type="ORF">B5F11_00470</name>
</gene>
<evidence type="ECO:0008006" key="3">
    <source>
        <dbReference type="Google" id="ProtNLM"/>
    </source>
</evidence>